<dbReference type="SMART" id="SM00919">
    <property type="entry name" value="Malic_M"/>
    <property type="match status" value="1"/>
</dbReference>
<dbReference type="GO" id="GO:0006108">
    <property type="term" value="P:malate metabolic process"/>
    <property type="evidence" value="ECO:0007669"/>
    <property type="project" value="TreeGrafter"/>
</dbReference>
<evidence type="ECO:0000256" key="2">
    <source>
        <dbReference type="ARBA" id="ARBA00008785"/>
    </source>
</evidence>
<dbReference type="SUPFAM" id="SSF53223">
    <property type="entry name" value="Aminoacid dehydrogenase-like, N-terminal domain"/>
    <property type="match status" value="1"/>
</dbReference>
<proteinExistence type="inferred from homology"/>
<dbReference type="Gene3D" id="3.40.50.720">
    <property type="entry name" value="NAD(P)-binding Rossmann-like Domain"/>
    <property type="match status" value="1"/>
</dbReference>
<dbReference type="GO" id="GO:0046872">
    <property type="term" value="F:metal ion binding"/>
    <property type="evidence" value="ECO:0007669"/>
    <property type="project" value="UniProtKB-KW"/>
</dbReference>
<protein>
    <recommendedName>
        <fullName evidence="12">Malic enzyme</fullName>
    </recommendedName>
</protein>
<dbReference type="GO" id="GO:0051287">
    <property type="term" value="F:NAD binding"/>
    <property type="evidence" value="ECO:0007669"/>
    <property type="project" value="InterPro"/>
</dbReference>
<evidence type="ECO:0000256" key="7">
    <source>
        <dbReference type="PIRSR" id="PIRSR000106-3"/>
    </source>
</evidence>
<dbReference type="CDD" id="cd05312">
    <property type="entry name" value="NAD_bind_1_malic_enz"/>
    <property type="match status" value="1"/>
</dbReference>
<feature type="binding site" evidence="6">
    <location>
        <position position="196"/>
    </location>
    <ligand>
        <name>(S)-malate</name>
        <dbReference type="ChEBI" id="CHEBI:15589"/>
    </ligand>
</feature>
<dbReference type="SMART" id="SM01274">
    <property type="entry name" value="malic"/>
    <property type="match status" value="1"/>
</dbReference>
<comment type="cofactor">
    <cofactor evidence="7">
        <name>Mg(2+)</name>
        <dbReference type="ChEBI" id="CHEBI:18420"/>
    </cofactor>
    <cofactor evidence="7">
        <name>Mn(2+)</name>
        <dbReference type="ChEBI" id="CHEBI:29035"/>
    </cofactor>
    <text evidence="7">Divalent metal cations. Prefers magnesium or manganese.</text>
</comment>
<evidence type="ECO:0000256" key="4">
    <source>
        <dbReference type="ARBA" id="ARBA00023002"/>
    </source>
</evidence>
<dbReference type="PIRSF" id="PIRSF000106">
    <property type="entry name" value="ME"/>
    <property type="match status" value="1"/>
</dbReference>
<accession>A0A9W7BL63</accession>
<dbReference type="Proteomes" id="UP001162640">
    <property type="component" value="Unassembled WGS sequence"/>
</dbReference>
<evidence type="ECO:0000313" key="11">
    <source>
        <dbReference type="Proteomes" id="UP001162640"/>
    </source>
</evidence>
<dbReference type="GO" id="GO:0005739">
    <property type="term" value="C:mitochondrion"/>
    <property type="evidence" value="ECO:0007669"/>
    <property type="project" value="TreeGrafter"/>
</dbReference>
<dbReference type="GO" id="GO:0004471">
    <property type="term" value="F:malate dehydrogenase (decarboxylating) (NAD+) activity"/>
    <property type="evidence" value="ECO:0007669"/>
    <property type="project" value="TreeGrafter"/>
</dbReference>
<dbReference type="InterPro" id="IPR012302">
    <property type="entry name" value="Malic_NAD-bd"/>
</dbReference>
<keyword evidence="4" id="KW-0560">Oxidoreductase</keyword>
<comment type="caution">
    <text evidence="10">The sequence shown here is derived from an EMBL/GenBank/DDBJ whole genome shotgun (WGS) entry which is preliminary data.</text>
</comment>
<evidence type="ECO:0000256" key="3">
    <source>
        <dbReference type="ARBA" id="ARBA00022723"/>
    </source>
</evidence>
<dbReference type="Pfam" id="PF00390">
    <property type="entry name" value="malic"/>
    <property type="match status" value="1"/>
</dbReference>
<feature type="domain" description="Malic enzyme N-terminal" evidence="9">
    <location>
        <begin position="120"/>
        <end position="300"/>
    </location>
</feature>
<gene>
    <name evidence="10" type="ORF">TL16_g11793</name>
</gene>
<evidence type="ECO:0008006" key="12">
    <source>
        <dbReference type="Google" id="ProtNLM"/>
    </source>
</evidence>
<dbReference type="NCBIfam" id="NF010052">
    <property type="entry name" value="PRK13529.1"/>
    <property type="match status" value="1"/>
</dbReference>
<feature type="binding site" evidence="7">
    <location>
        <position position="286"/>
    </location>
    <ligand>
        <name>a divalent metal cation</name>
        <dbReference type="ChEBI" id="CHEBI:60240"/>
    </ligand>
</feature>
<dbReference type="InterPro" id="IPR046346">
    <property type="entry name" value="Aminoacid_DH-like_N_sf"/>
</dbReference>
<feature type="active site" description="Proton donor" evidence="5">
    <location>
        <position position="143"/>
    </location>
</feature>
<dbReference type="FunFam" id="3.40.50.720:FF:000182">
    <property type="entry name" value="NAD-dependent malic enzyme"/>
    <property type="match status" value="1"/>
</dbReference>
<dbReference type="Gene3D" id="3.40.50.10380">
    <property type="entry name" value="Malic enzyme, N-terminal domain"/>
    <property type="match status" value="1"/>
</dbReference>
<dbReference type="EMBL" id="BLQM01000451">
    <property type="protein sequence ID" value="GMH90526.1"/>
    <property type="molecule type" value="Genomic_DNA"/>
</dbReference>
<dbReference type="PANTHER" id="PTHR23406:SF32">
    <property type="entry name" value="NADP-DEPENDENT MALIC ENZYME"/>
    <property type="match status" value="1"/>
</dbReference>
<dbReference type="SUPFAM" id="SSF51735">
    <property type="entry name" value="NAD(P)-binding Rossmann-fold domains"/>
    <property type="match status" value="1"/>
</dbReference>
<dbReference type="InterPro" id="IPR036291">
    <property type="entry name" value="NAD(P)-bd_dom_sf"/>
</dbReference>
<comment type="cofactor">
    <cofactor evidence="1">
        <name>Mn(2+)</name>
        <dbReference type="ChEBI" id="CHEBI:29035"/>
    </cofactor>
</comment>
<name>A0A9W7BL63_9STRA</name>
<feature type="binding site" evidence="7">
    <location>
        <position position="285"/>
    </location>
    <ligand>
        <name>a divalent metal cation</name>
        <dbReference type="ChEBI" id="CHEBI:60240"/>
    </ligand>
</feature>
<feature type="binding site" evidence="7">
    <location>
        <position position="309"/>
    </location>
    <ligand>
        <name>a divalent metal cation</name>
        <dbReference type="ChEBI" id="CHEBI:60240"/>
    </ligand>
</feature>
<dbReference type="AlphaFoldDB" id="A0A9W7BL63"/>
<evidence type="ECO:0000259" key="8">
    <source>
        <dbReference type="SMART" id="SM00919"/>
    </source>
</evidence>
<keyword evidence="3 7" id="KW-0479">Metal-binding</keyword>
<dbReference type="PRINTS" id="PR00072">
    <property type="entry name" value="MALOXRDTASE"/>
</dbReference>
<dbReference type="InterPro" id="IPR037062">
    <property type="entry name" value="Malic_N_dom_sf"/>
</dbReference>
<dbReference type="InterPro" id="IPR001891">
    <property type="entry name" value="Malic_OxRdtase"/>
</dbReference>
<sequence length="601" mass="66580">MLSLRNSSVRTLLGNGAKLTRPISSSTVRAFSADEHDFDFHSLRKFKAPLQVPKRGVDILHDPLFNKGTAFKSGERDRLRFRGLLPPRRLTMDMQAKRMLQAIRDNDTEIGKNKCIEDLHDRNETLYHRLLVDNIEELAPVIYTPTVGQACKEFGTRFRKPRGMYFSAQDKTNMAAMVYNWPQRDVHVIVVTDGSRILGLGDLGANGMGIPIGKLSLYCAAGGIAPHRVLPVTIDVGTDNEELLKDEFYLGLQHKRIKGQEYFEIVDEFMQAVKHRWPQALVQFEDFRSDVAQPLLNNYRDTHLCFNDDIQGTGATTLAGCLGSLRATGQAVTELGNQRILIAGAGSAGIGVATVLYQAMLAQGFDETAAKNAFFIADEHGLLTKDRTDLNAEQAFFARDEGKGLGLEEIAKTYKPTILLGLTACGGLFKENLIRTMSENCEKPIIFPLSNPTTSAECTAKQAYEWSNGTCVFASGSPFDPVERDGKTYYPTQCNNMFIFPGLGLGASLCGAKSVTDKMLYESAVALANFVTKEELAQGKVFPRVSEIRAVSKDVACSVIREAWGTGIARRVTEKEMANLEEWVQSKMYDPVYVPIVEKPF</sequence>
<dbReference type="PANTHER" id="PTHR23406">
    <property type="entry name" value="MALIC ENZYME-RELATED"/>
    <property type="match status" value="1"/>
</dbReference>
<organism evidence="10 11">
    <name type="scientific">Triparma laevis f. inornata</name>
    <dbReference type="NCBI Taxonomy" id="1714386"/>
    <lineage>
        <taxon>Eukaryota</taxon>
        <taxon>Sar</taxon>
        <taxon>Stramenopiles</taxon>
        <taxon>Ochrophyta</taxon>
        <taxon>Bolidophyceae</taxon>
        <taxon>Parmales</taxon>
        <taxon>Triparmaceae</taxon>
        <taxon>Triparma</taxon>
    </lineage>
</organism>
<feature type="active site" description="Proton acceptor" evidence="5">
    <location>
        <position position="214"/>
    </location>
</feature>
<comment type="similarity">
    <text evidence="2">Belongs to the malic enzymes family.</text>
</comment>
<evidence type="ECO:0000259" key="9">
    <source>
        <dbReference type="SMART" id="SM01274"/>
    </source>
</evidence>
<dbReference type="InterPro" id="IPR012301">
    <property type="entry name" value="Malic_N_dom"/>
</dbReference>
<evidence type="ECO:0000256" key="5">
    <source>
        <dbReference type="PIRSR" id="PIRSR000106-1"/>
    </source>
</evidence>
<feature type="binding site" evidence="6">
    <location>
        <position position="495"/>
    </location>
    <ligand>
        <name>(S)-malate</name>
        <dbReference type="ChEBI" id="CHEBI:15589"/>
    </ligand>
</feature>
<reference evidence="11" key="1">
    <citation type="journal article" date="2023" name="Commun. Biol.">
        <title>Genome analysis of Parmales, the sister group of diatoms, reveals the evolutionary specialization of diatoms from phago-mixotrophs to photoautotrophs.</title>
        <authorList>
            <person name="Ban H."/>
            <person name="Sato S."/>
            <person name="Yoshikawa S."/>
            <person name="Yamada K."/>
            <person name="Nakamura Y."/>
            <person name="Ichinomiya M."/>
            <person name="Sato N."/>
            <person name="Blanc-Mathieu R."/>
            <person name="Endo H."/>
            <person name="Kuwata A."/>
            <person name="Ogata H."/>
        </authorList>
    </citation>
    <scope>NUCLEOTIDE SEQUENCE [LARGE SCALE GENOMIC DNA]</scope>
</reference>
<evidence type="ECO:0000313" key="10">
    <source>
        <dbReference type="EMBL" id="GMH90526.1"/>
    </source>
</evidence>
<evidence type="ECO:0000256" key="6">
    <source>
        <dbReference type="PIRSR" id="PIRSR000106-2"/>
    </source>
</evidence>
<dbReference type="Pfam" id="PF03949">
    <property type="entry name" value="Malic_M"/>
    <property type="match status" value="1"/>
</dbReference>
<feature type="binding site" evidence="6">
    <location>
        <position position="451"/>
    </location>
    <ligand>
        <name>(S)-malate</name>
        <dbReference type="ChEBI" id="CHEBI:15589"/>
    </ligand>
</feature>
<feature type="domain" description="Malic enzyme NAD-binding" evidence="8">
    <location>
        <begin position="310"/>
        <end position="564"/>
    </location>
</feature>
<evidence type="ECO:0000256" key="1">
    <source>
        <dbReference type="ARBA" id="ARBA00001936"/>
    </source>
</evidence>